<dbReference type="PANTHER" id="PTHR12083">
    <property type="entry name" value="BIFUNCTIONAL POLYNUCLEOTIDE PHOSPHATASE/KINASE"/>
    <property type="match status" value="1"/>
</dbReference>
<dbReference type="Gene3D" id="3.40.50.300">
    <property type="entry name" value="P-loop containing nucleotide triphosphate hydrolases"/>
    <property type="match status" value="1"/>
</dbReference>
<feature type="compositionally biased region" description="Polar residues" evidence="1">
    <location>
        <begin position="220"/>
        <end position="232"/>
    </location>
</feature>
<evidence type="ECO:0000256" key="1">
    <source>
        <dbReference type="SAM" id="MobiDB-lite"/>
    </source>
</evidence>
<reference evidence="2" key="1">
    <citation type="submission" date="2021-02" db="EMBL/GenBank/DDBJ databases">
        <title>Psilocybe cubensis genome.</title>
        <authorList>
            <person name="Mckernan K.J."/>
            <person name="Crawford S."/>
            <person name="Trippe A."/>
            <person name="Kane L.T."/>
            <person name="Mclaughlin S."/>
        </authorList>
    </citation>
    <scope>NUCLEOTIDE SEQUENCE [LARGE SCALE GENOMIC DNA]</scope>
    <source>
        <strain evidence="2">MGC-MH-2018</strain>
    </source>
</reference>
<proteinExistence type="predicted"/>
<evidence type="ECO:0000313" key="2">
    <source>
        <dbReference type="EMBL" id="KAG5166668.1"/>
    </source>
</evidence>
<name>A0A8H8CIF5_PSICU</name>
<dbReference type="EMBL" id="JAFIQS010000008">
    <property type="protein sequence ID" value="KAG5166668.1"/>
    <property type="molecule type" value="Genomic_DNA"/>
</dbReference>
<dbReference type="GO" id="GO:0046404">
    <property type="term" value="F:ATP-dependent polydeoxyribonucleotide 5'-hydroxyl-kinase activity"/>
    <property type="evidence" value="ECO:0007669"/>
    <property type="project" value="TreeGrafter"/>
</dbReference>
<dbReference type="GO" id="GO:0046403">
    <property type="term" value="F:polynucleotide 3'-phosphatase activity"/>
    <property type="evidence" value="ECO:0007669"/>
    <property type="project" value="TreeGrafter"/>
</dbReference>
<dbReference type="PANTHER" id="PTHR12083:SF9">
    <property type="entry name" value="BIFUNCTIONAL POLYNUCLEOTIDE PHOSPHATASE_KINASE"/>
    <property type="match status" value="1"/>
</dbReference>
<feature type="compositionally biased region" description="Polar residues" evidence="1">
    <location>
        <begin position="281"/>
        <end position="294"/>
    </location>
</feature>
<organism evidence="2">
    <name type="scientific">Psilocybe cubensis</name>
    <name type="common">Psychedelic mushroom</name>
    <name type="synonym">Stropharia cubensis</name>
    <dbReference type="NCBI Taxonomy" id="181762"/>
    <lineage>
        <taxon>Eukaryota</taxon>
        <taxon>Fungi</taxon>
        <taxon>Dikarya</taxon>
        <taxon>Basidiomycota</taxon>
        <taxon>Agaricomycotina</taxon>
        <taxon>Agaricomycetes</taxon>
        <taxon>Agaricomycetidae</taxon>
        <taxon>Agaricales</taxon>
        <taxon>Agaricineae</taxon>
        <taxon>Strophariaceae</taxon>
        <taxon>Psilocybe</taxon>
    </lineage>
</organism>
<feature type="region of interest" description="Disordered" evidence="1">
    <location>
        <begin position="189"/>
        <end position="301"/>
    </location>
</feature>
<dbReference type="OrthoDB" id="3512845at2759"/>
<feature type="compositionally biased region" description="Polar residues" evidence="1">
    <location>
        <begin position="239"/>
        <end position="253"/>
    </location>
</feature>
<dbReference type="GO" id="GO:0003690">
    <property type="term" value="F:double-stranded DNA binding"/>
    <property type="evidence" value="ECO:0007669"/>
    <property type="project" value="TreeGrafter"/>
</dbReference>
<dbReference type="AlphaFoldDB" id="A0A8H8CIF5"/>
<protein>
    <recommendedName>
        <fullName evidence="3">P-loop containing nucleoside triphosphate hydrolase protein</fullName>
    </recommendedName>
</protein>
<sequence length="301" mass="33512">MSASPRTAATDVVESSEFQIPGGKIVLILCGLVASGKSTFAIALQKHYPQFRRCNQDDLGDRRAVEQLARQTLNQGLSICIDRTNFNAAQRSYWIKIAREFPGTEVWVIVFDTPYEICAERLRHRAFHPTIKSPEQGLSILSRFYADFQYPATHEGFQRILYVKPSDHSSPVYTRSDITETLMRVKSSSLIPTPGSHRGNYGTAHPSARGNSLRGRHNKWQTPNHPVFNPTNHGRGRENYSNVGPTNENQLSPSHHAKNLGINGTECGQVRYPSGVHRDQGNSIMSVGQGSGSIQDPFVIE</sequence>
<accession>A0A8H8CIF5</accession>
<dbReference type="SUPFAM" id="SSF52540">
    <property type="entry name" value="P-loop containing nucleoside triphosphate hydrolases"/>
    <property type="match status" value="1"/>
</dbReference>
<gene>
    <name evidence="2" type="ORF">JR316_008758</name>
</gene>
<evidence type="ECO:0008006" key="3">
    <source>
        <dbReference type="Google" id="ProtNLM"/>
    </source>
</evidence>
<dbReference type="InterPro" id="IPR027417">
    <property type="entry name" value="P-loop_NTPase"/>
</dbReference>
<dbReference type="Pfam" id="PF13671">
    <property type="entry name" value="AAA_33"/>
    <property type="match status" value="1"/>
</dbReference>
<comment type="caution">
    <text evidence="2">The sequence shown here is derived from an EMBL/GenBank/DDBJ whole genome shotgun (WGS) entry which is preliminary data.</text>
</comment>
<dbReference type="GO" id="GO:0006281">
    <property type="term" value="P:DNA repair"/>
    <property type="evidence" value="ECO:0007669"/>
    <property type="project" value="TreeGrafter"/>
</dbReference>